<evidence type="ECO:0000256" key="1">
    <source>
        <dbReference type="ARBA" id="ARBA00023002"/>
    </source>
</evidence>
<dbReference type="RefSeq" id="WP_387249538.1">
    <property type="nucleotide sequence ID" value="NZ_JBIALX010000002.1"/>
</dbReference>
<dbReference type="Gene3D" id="3.40.605.10">
    <property type="entry name" value="Aldehyde Dehydrogenase, Chain A, domain 1"/>
    <property type="match status" value="1"/>
</dbReference>
<dbReference type="InterPro" id="IPR015590">
    <property type="entry name" value="Aldehyde_DH_dom"/>
</dbReference>
<dbReference type="Gene3D" id="3.40.309.10">
    <property type="entry name" value="Aldehyde Dehydrogenase, Chain A, domain 2"/>
    <property type="match status" value="1"/>
</dbReference>
<keyword evidence="1 3" id="KW-0560">Oxidoreductase</keyword>
<sequence length="470" mass="49271">MKILQNLVGGRWEPAQHTELLDLVNPATEQAIAQFPAGSVADVDRAVGAAAEAQRSWAQLPVAERVDRLQAWATAIIDHAPELAELECSEMGKPVELARTFVVGAVEGFRVAVNEALTYPFTEQFEAPDGSSTTIIRNPLGVAAVITPWNFSVPMLLTAVGPLLAAGNTVVVKPSERSPLAAGRLFELADLPPGVVNLVHGDSRSGEPLVQHPGVNLVHFAGSVESGRKVGASAGGRLVRSVLELGGKDPVIVDADVDPVTVAQAVAVGAFLNTGQICTSMERIYVHEDVADAFIEALIDAAGTFALGDGHDEATVLGPLVDDRQRQIVHRHVNDAVAKGAKVKIGGEIPDRTGYFYPPTVLTDVDESMLIMTEETFGPVAPIAVVSSFDEAVKLACRTRFGLAATVYTSNPDHIAAATRIPTGVTWINLWQGGSPDGVFEPAGDSGMGASGARASYDAATRPSSVFAAA</sequence>
<dbReference type="EMBL" id="JBIALX010000002">
    <property type="protein sequence ID" value="MFF0452833.1"/>
    <property type="molecule type" value="Genomic_DNA"/>
</dbReference>
<dbReference type="InterPro" id="IPR029510">
    <property type="entry name" value="Ald_DH_CS_GLU"/>
</dbReference>
<comment type="similarity">
    <text evidence="3">Belongs to the aldehyde dehydrogenase family.</text>
</comment>
<dbReference type="InterPro" id="IPR016162">
    <property type="entry name" value="Ald_DH_N"/>
</dbReference>
<dbReference type="Proteomes" id="UP001601521">
    <property type="component" value="Unassembled WGS sequence"/>
</dbReference>
<protein>
    <submittedName>
        <fullName evidence="5">Aldehyde dehydrogenase family protein</fullName>
    </submittedName>
</protein>
<evidence type="ECO:0000256" key="3">
    <source>
        <dbReference type="RuleBase" id="RU003345"/>
    </source>
</evidence>
<name>A0ABW6NCF5_9NOCA</name>
<keyword evidence="6" id="KW-1185">Reference proteome</keyword>
<evidence type="ECO:0000256" key="2">
    <source>
        <dbReference type="PROSITE-ProRule" id="PRU10007"/>
    </source>
</evidence>
<dbReference type="PANTHER" id="PTHR11699">
    <property type="entry name" value="ALDEHYDE DEHYDROGENASE-RELATED"/>
    <property type="match status" value="1"/>
</dbReference>
<dbReference type="CDD" id="cd07078">
    <property type="entry name" value="ALDH"/>
    <property type="match status" value="1"/>
</dbReference>
<dbReference type="Pfam" id="PF00171">
    <property type="entry name" value="Aldedh"/>
    <property type="match status" value="1"/>
</dbReference>
<gene>
    <name evidence="5" type="ORF">ACFYTH_05620</name>
</gene>
<dbReference type="InterPro" id="IPR016163">
    <property type="entry name" value="Ald_DH_C"/>
</dbReference>
<feature type="active site" evidence="2">
    <location>
        <position position="244"/>
    </location>
</feature>
<reference evidence="5 6" key="1">
    <citation type="submission" date="2024-10" db="EMBL/GenBank/DDBJ databases">
        <title>The Natural Products Discovery Center: Release of the First 8490 Sequenced Strains for Exploring Actinobacteria Biosynthetic Diversity.</title>
        <authorList>
            <person name="Kalkreuter E."/>
            <person name="Kautsar S.A."/>
            <person name="Yang D."/>
            <person name="Bader C.D."/>
            <person name="Teijaro C.N."/>
            <person name="Fluegel L."/>
            <person name="Davis C.M."/>
            <person name="Simpson J.R."/>
            <person name="Lauterbach L."/>
            <person name="Steele A.D."/>
            <person name="Gui C."/>
            <person name="Meng S."/>
            <person name="Li G."/>
            <person name="Viehrig K."/>
            <person name="Ye F."/>
            <person name="Su P."/>
            <person name="Kiefer A.F."/>
            <person name="Nichols A."/>
            <person name="Cepeda A.J."/>
            <person name="Yan W."/>
            <person name="Fan B."/>
            <person name="Jiang Y."/>
            <person name="Adhikari A."/>
            <person name="Zheng C.-J."/>
            <person name="Schuster L."/>
            <person name="Cowan T.M."/>
            <person name="Smanski M.J."/>
            <person name="Chevrette M.G."/>
            <person name="De Carvalho L.P.S."/>
            <person name="Shen B."/>
        </authorList>
    </citation>
    <scope>NUCLEOTIDE SEQUENCE [LARGE SCALE GENOMIC DNA]</scope>
    <source>
        <strain evidence="5 6">NPDC004550</strain>
    </source>
</reference>
<comment type="caution">
    <text evidence="5">The sequence shown here is derived from an EMBL/GenBank/DDBJ whole genome shotgun (WGS) entry which is preliminary data.</text>
</comment>
<dbReference type="SUPFAM" id="SSF53720">
    <property type="entry name" value="ALDH-like"/>
    <property type="match status" value="1"/>
</dbReference>
<evidence type="ECO:0000313" key="6">
    <source>
        <dbReference type="Proteomes" id="UP001601521"/>
    </source>
</evidence>
<dbReference type="InterPro" id="IPR016161">
    <property type="entry name" value="Ald_DH/histidinol_DH"/>
</dbReference>
<proteinExistence type="inferred from homology"/>
<evidence type="ECO:0000313" key="5">
    <source>
        <dbReference type="EMBL" id="MFF0452833.1"/>
    </source>
</evidence>
<feature type="domain" description="Aldehyde dehydrogenase" evidence="4">
    <location>
        <begin position="12"/>
        <end position="464"/>
    </location>
</feature>
<dbReference type="PROSITE" id="PS00687">
    <property type="entry name" value="ALDEHYDE_DEHYDR_GLU"/>
    <property type="match status" value="1"/>
</dbReference>
<organism evidence="5 6">
    <name type="scientific">Nocardia africana</name>
    <dbReference type="NCBI Taxonomy" id="134964"/>
    <lineage>
        <taxon>Bacteria</taxon>
        <taxon>Bacillati</taxon>
        <taxon>Actinomycetota</taxon>
        <taxon>Actinomycetes</taxon>
        <taxon>Mycobacteriales</taxon>
        <taxon>Nocardiaceae</taxon>
        <taxon>Nocardia</taxon>
    </lineage>
</organism>
<evidence type="ECO:0000259" key="4">
    <source>
        <dbReference type="Pfam" id="PF00171"/>
    </source>
</evidence>
<accession>A0ABW6NCF5</accession>